<feature type="chain" id="PRO_5012368029" evidence="1">
    <location>
        <begin position="22"/>
        <end position="313"/>
    </location>
</feature>
<reference evidence="2 3" key="1">
    <citation type="submission" date="2017-02" db="EMBL/GenBank/DDBJ databases">
        <authorList>
            <person name="Peterson S.W."/>
        </authorList>
    </citation>
    <scope>NUCLEOTIDE SEQUENCE [LARGE SCALE GENOMIC DNA]</scope>
    <source>
        <strain evidence="2">C6</strain>
    </source>
</reference>
<evidence type="ECO:0000313" key="3">
    <source>
        <dbReference type="Proteomes" id="UP000196240"/>
    </source>
</evidence>
<feature type="signal peptide" evidence="1">
    <location>
        <begin position="1"/>
        <end position="21"/>
    </location>
</feature>
<dbReference type="Pfam" id="PF13557">
    <property type="entry name" value="Phenol_MetA_deg"/>
    <property type="match status" value="1"/>
</dbReference>
<protein>
    <submittedName>
        <fullName evidence="2">Putative phenol degradation protein (MetA-pathway)</fullName>
    </submittedName>
</protein>
<accession>A0A1R7Q9F5</accession>
<dbReference type="EMBL" id="FUUY01000001">
    <property type="protein sequence ID" value="SJX20894.1"/>
    <property type="molecule type" value="Genomic_DNA"/>
</dbReference>
<name>A0A1R7Q9F5_ACIJO</name>
<organism evidence="2 3">
    <name type="scientific">Acinetobacter johnsonii</name>
    <dbReference type="NCBI Taxonomy" id="40214"/>
    <lineage>
        <taxon>Bacteria</taxon>
        <taxon>Pseudomonadati</taxon>
        <taxon>Pseudomonadota</taxon>
        <taxon>Gammaproteobacteria</taxon>
        <taxon>Moraxellales</taxon>
        <taxon>Moraxellaceae</taxon>
        <taxon>Acinetobacter</taxon>
    </lineage>
</organism>
<proteinExistence type="predicted"/>
<gene>
    <name evidence="2" type="ORF">ACNJC6_00493</name>
</gene>
<evidence type="ECO:0000313" key="2">
    <source>
        <dbReference type="EMBL" id="SJX20894.1"/>
    </source>
</evidence>
<dbReference type="AlphaFoldDB" id="A0A1R7Q9F5"/>
<evidence type="ECO:0000256" key="1">
    <source>
        <dbReference type="SAM" id="SignalP"/>
    </source>
</evidence>
<dbReference type="RefSeq" id="WP_087010988.1">
    <property type="nucleotide sequence ID" value="NZ_FUUY01000001.1"/>
</dbReference>
<sequence precursor="true">MIYRLSFALLLTTSMVQNALAVEGGIGRPITGMQVQPYNAILPAENGGVLTLSSIYYDGGISKSKEVPIIGQLSAGLDYKVSYNLINGIFVWNSTDKWSVATTVGIPVQYTDIRGSINNLDAEQSTTKFGDAVFSPVSFNYHFSPVMHGLFGVSIYAPTGSYDKNIVSNAGQNTWTFVPNVAFTKIFPTGNAEISTNIAYEIYTKNDATDYENGDLFRMDILGLKRFGDVGSDGLGAGAVFGWIQQTTDDKSNLGDRFDGFKGKALGIGPILTYEKKLSETTALSASFRGVYEFDVKNRPEGEAYQLTVNYQF</sequence>
<dbReference type="Proteomes" id="UP000196240">
    <property type="component" value="Unassembled WGS sequence"/>
</dbReference>
<keyword evidence="1" id="KW-0732">Signal</keyword>
<dbReference type="InterPro" id="IPR025737">
    <property type="entry name" value="FApF"/>
</dbReference>